<name>A0ABP9UQ09_9BACT</name>
<dbReference type="SUPFAM" id="SSF56954">
    <property type="entry name" value="Outer membrane efflux proteins (OEP)"/>
    <property type="match status" value="1"/>
</dbReference>
<dbReference type="RefSeq" id="WP_353565566.1">
    <property type="nucleotide sequence ID" value="NZ_BAABRI010000003.1"/>
</dbReference>
<gene>
    <name evidence="4" type="ORF">Hsar01_00623</name>
</gene>
<dbReference type="EMBL" id="BAABRI010000003">
    <property type="protein sequence ID" value="GAA5481414.1"/>
    <property type="molecule type" value="Genomic_DNA"/>
</dbReference>
<reference evidence="4 5" key="1">
    <citation type="submission" date="2024-02" db="EMBL/GenBank/DDBJ databases">
        <title>Haloferula sargassicola NBRC 104335.</title>
        <authorList>
            <person name="Ichikawa N."/>
            <person name="Katano-Makiyama Y."/>
            <person name="Hidaka K."/>
        </authorList>
    </citation>
    <scope>NUCLEOTIDE SEQUENCE [LARGE SCALE GENOMIC DNA]</scope>
    <source>
        <strain evidence="4 5">NBRC 104335</strain>
    </source>
</reference>
<evidence type="ECO:0000313" key="5">
    <source>
        <dbReference type="Proteomes" id="UP001476282"/>
    </source>
</evidence>
<feature type="compositionally biased region" description="Basic and acidic residues" evidence="2">
    <location>
        <begin position="149"/>
        <end position="165"/>
    </location>
</feature>
<accession>A0ABP9UQ09</accession>
<feature type="coiled-coil region" evidence="1">
    <location>
        <begin position="437"/>
        <end position="464"/>
    </location>
</feature>
<feature type="signal peptide" evidence="3">
    <location>
        <begin position="1"/>
        <end position="20"/>
    </location>
</feature>
<organism evidence="4 5">
    <name type="scientific">Haloferula sargassicola</name>
    <dbReference type="NCBI Taxonomy" id="490096"/>
    <lineage>
        <taxon>Bacteria</taxon>
        <taxon>Pseudomonadati</taxon>
        <taxon>Verrucomicrobiota</taxon>
        <taxon>Verrucomicrobiia</taxon>
        <taxon>Verrucomicrobiales</taxon>
        <taxon>Verrucomicrobiaceae</taxon>
        <taxon>Haloferula</taxon>
    </lineage>
</organism>
<feature type="region of interest" description="Disordered" evidence="2">
    <location>
        <begin position="149"/>
        <end position="176"/>
    </location>
</feature>
<feature type="chain" id="PRO_5045039139" evidence="3">
    <location>
        <begin position="21"/>
        <end position="464"/>
    </location>
</feature>
<evidence type="ECO:0000313" key="4">
    <source>
        <dbReference type="EMBL" id="GAA5481414.1"/>
    </source>
</evidence>
<keyword evidence="1" id="KW-0175">Coiled coil</keyword>
<proteinExistence type="predicted"/>
<dbReference type="Gene3D" id="1.20.1600.10">
    <property type="entry name" value="Outer membrane efflux proteins (OEP)"/>
    <property type="match status" value="1"/>
</dbReference>
<evidence type="ECO:0000256" key="1">
    <source>
        <dbReference type="SAM" id="Coils"/>
    </source>
</evidence>
<evidence type="ECO:0000256" key="2">
    <source>
        <dbReference type="SAM" id="MobiDB-lite"/>
    </source>
</evidence>
<evidence type="ECO:0000256" key="3">
    <source>
        <dbReference type="SAM" id="SignalP"/>
    </source>
</evidence>
<keyword evidence="3" id="KW-0732">Signal</keyword>
<dbReference type="Proteomes" id="UP001476282">
    <property type="component" value="Unassembled WGS sequence"/>
</dbReference>
<comment type="caution">
    <text evidence="4">The sequence shown here is derived from an EMBL/GenBank/DDBJ whole genome shotgun (WGS) entry which is preliminary data.</text>
</comment>
<sequence length="464" mass="51645">MKTSILSVTILAASVASLFAGDPSISIVEKSSRGESKDIASIRADGDVERSEIRALYQEAKRAFPENRRDLFGPDAGFVSIELTDGNETMRIRSWHPLFSDKQDLVVTSHGVESLNGREREDVLKKDEAWYREARRVFDKILSYAASERKKDHGDVEAPGRDSRDPGFTSSLDEPPGRLDFSVEKNLVLSAIEGDSPHRFLSLQTMEFVAAPDGLEDWPDDKLKQWMMQNPETLILSRGRGQGWELIHFAKPKAGTRMIKVHEDVWEKKSIDLKDLKGMMHRSATPGAWGFITHRVNASAAFLFHSYSGVTYLWRVAEFVGNPGSVKLTFRAPQRERKTEVVPGKETVPGKEALPKSASPALKRAAARLDDVRKMAAANMISKSELLKVEEEVALLRAREEGSPAPAIACIKVRFARERLERIQAHFDAGIVPQVDLDAAQQEFADAEAALAKALNEIEVIESD</sequence>
<keyword evidence="5" id="KW-1185">Reference proteome</keyword>
<protein>
    <submittedName>
        <fullName evidence="4">Uncharacterized protein</fullName>
    </submittedName>
</protein>